<feature type="domain" description="Protein kinase" evidence="2">
    <location>
        <begin position="1"/>
        <end position="218"/>
    </location>
</feature>
<dbReference type="InterPro" id="IPR011009">
    <property type="entry name" value="Kinase-like_dom_sf"/>
</dbReference>
<sequence length="241" mass="27743">RFKRQVNIWRTLKHPNILPLLGVCELDKNRPMYLISPWMKYGNVKHYLKKFPEADKLKLIHEVALGLQYLHSIAILHGNLNGTNVLVNLEHQVRLTGFSLSKEIQEDTKRTNSNNNSELFRWWSPETLKDQRLSEQSDIWSFGMTALEILSKNVPYKDENSPLSVRDAIADGILPKPEDYEEEIAADTIWALMGRCWEPYGSRPDIGDVVAVLGEERIQQGWNSDAPPPKRTSDCEFPLSF</sequence>
<dbReference type="SUPFAM" id="SSF56112">
    <property type="entry name" value="Protein kinase-like (PK-like)"/>
    <property type="match status" value="1"/>
</dbReference>
<proteinExistence type="predicted"/>
<gene>
    <name evidence="3" type="ORF">M407DRAFT_195985</name>
</gene>
<dbReference type="OrthoDB" id="4062651at2759"/>
<evidence type="ECO:0000256" key="1">
    <source>
        <dbReference type="SAM" id="MobiDB-lite"/>
    </source>
</evidence>
<name>A0A0C3QJ20_9AGAM</name>
<dbReference type="AlphaFoldDB" id="A0A0C3QJ20"/>
<organism evidence="3 4">
    <name type="scientific">Tulasnella calospora MUT 4182</name>
    <dbReference type="NCBI Taxonomy" id="1051891"/>
    <lineage>
        <taxon>Eukaryota</taxon>
        <taxon>Fungi</taxon>
        <taxon>Dikarya</taxon>
        <taxon>Basidiomycota</taxon>
        <taxon>Agaricomycotina</taxon>
        <taxon>Agaricomycetes</taxon>
        <taxon>Cantharellales</taxon>
        <taxon>Tulasnellaceae</taxon>
        <taxon>Tulasnella</taxon>
    </lineage>
</organism>
<dbReference type="Gene3D" id="1.10.510.10">
    <property type="entry name" value="Transferase(Phosphotransferase) domain 1"/>
    <property type="match status" value="1"/>
</dbReference>
<keyword evidence="4" id="KW-1185">Reference proteome</keyword>
<dbReference type="InterPro" id="IPR001245">
    <property type="entry name" value="Ser-Thr/Tyr_kinase_cat_dom"/>
</dbReference>
<dbReference type="InterPro" id="IPR000719">
    <property type="entry name" value="Prot_kinase_dom"/>
</dbReference>
<feature type="non-terminal residue" evidence="3">
    <location>
        <position position="1"/>
    </location>
</feature>
<reference evidence="3 4" key="1">
    <citation type="submission" date="2014-04" db="EMBL/GenBank/DDBJ databases">
        <authorList>
            <consortium name="DOE Joint Genome Institute"/>
            <person name="Kuo A."/>
            <person name="Girlanda M."/>
            <person name="Perotto S."/>
            <person name="Kohler A."/>
            <person name="Nagy L.G."/>
            <person name="Floudas D."/>
            <person name="Copeland A."/>
            <person name="Barry K.W."/>
            <person name="Cichocki N."/>
            <person name="Veneault-Fourrey C."/>
            <person name="LaButti K."/>
            <person name="Lindquist E.A."/>
            <person name="Lipzen A."/>
            <person name="Lundell T."/>
            <person name="Morin E."/>
            <person name="Murat C."/>
            <person name="Sun H."/>
            <person name="Tunlid A."/>
            <person name="Henrissat B."/>
            <person name="Grigoriev I.V."/>
            <person name="Hibbett D.S."/>
            <person name="Martin F."/>
            <person name="Nordberg H.P."/>
            <person name="Cantor M.N."/>
            <person name="Hua S.X."/>
        </authorList>
    </citation>
    <scope>NUCLEOTIDE SEQUENCE [LARGE SCALE GENOMIC DNA]</scope>
    <source>
        <strain evidence="3 4">MUT 4182</strain>
    </source>
</reference>
<dbReference type="InterPro" id="IPR051681">
    <property type="entry name" value="Ser/Thr_Kinases-Pseudokinases"/>
</dbReference>
<dbReference type="GO" id="GO:0004674">
    <property type="term" value="F:protein serine/threonine kinase activity"/>
    <property type="evidence" value="ECO:0007669"/>
    <property type="project" value="TreeGrafter"/>
</dbReference>
<dbReference type="PIRSF" id="PIRSF000654">
    <property type="entry name" value="Integrin-linked_kinase"/>
    <property type="match status" value="1"/>
</dbReference>
<dbReference type="PANTHER" id="PTHR44329">
    <property type="entry name" value="SERINE/THREONINE-PROTEIN KINASE TNNI3K-RELATED"/>
    <property type="match status" value="1"/>
</dbReference>
<evidence type="ECO:0000313" key="4">
    <source>
        <dbReference type="Proteomes" id="UP000054248"/>
    </source>
</evidence>
<evidence type="ECO:0000259" key="2">
    <source>
        <dbReference type="PROSITE" id="PS50011"/>
    </source>
</evidence>
<dbReference type="Proteomes" id="UP000054248">
    <property type="component" value="Unassembled WGS sequence"/>
</dbReference>
<dbReference type="STRING" id="1051891.A0A0C3QJ20"/>
<reference evidence="4" key="2">
    <citation type="submission" date="2015-01" db="EMBL/GenBank/DDBJ databases">
        <title>Evolutionary Origins and Diversification of the Mycorrhizal Mutualists.</title>
        <authorList>
            <consortium name="DOE Joint Genome Institute"/>
            <consortium name="Mycorrhizal Genomics Consortium"/>
            <person name="Kohler A."/>
            <person name="Kuo A."/>
            <person name="Nagy L.G."/>
            <person name="Floudas D."/>
            <person name="Copeland A."/>
            <person name="Barry K.W."/>
            <person name="Cichocki N."/>
            <person name="Veneault-Fourrey C."/>
            <person name="LaButti K."/>
            <person name="Lindquist E.A."/>
            <person name="Lipzen A."/>
            <person name="Lundell T."/>
            <person name="Morin E."/>
            <person name="Murat C."/>
            <person name="Riley R."/>
            <person name="Ohm R."/>
            <person name="Sun H."/>
            <person name="Tunlid A."/>
            <person name="Henrissat B."/>
            <person name="Grigoriev I.V."/>
            <person name="Hibbett D.S."/>
            <person name="Martin F."/>
        </authorList>
    </citation>
    <scope>NUCLEOTIDE SEQUENCE [LARGE SCALE GENOMIC DNA]</scope>
    <source>
        <strain evidence="4">MUT 4182</strain>
    </source>
</reference>
<accession>A0A0C3QJ20</accession>
<dbReference type="PROSITE" id="PS50011">
    <property type="entry name" value="PROTEIN_KINASE_DOM"/>
    <property type="match status" value="1"/>
</dbReference>
<evidence type="ECO:0000313" key="3">
    <source>
        <dbReference type="EMBL" id="KIO26986.1"/>
    </source>
</evidence>
<dbReference type="EMBL" id="KN823016">
    <property type="protein sequence ID" value="KIO26986.1"/>
    <property type="molecule type" value="Genomic_DNA"/>
</dbReference>
<dbReference type="GO" id="GO:0005524">
    <property type="term" value="F:ATP binding"/>
    <property type="evidence" value="ECO:0007669"/>
    <property type="project" value="InterPro"/>
</dbReference>
<dbReference type="HOGENOM" id="CLU_000288_7_18_1"/>
<dbReference type="Pfam" id="PF07714">
    <property type="entry name" value="PK_Tyr_Ser-Thr"/>
    <property type="match status" value="1"/>
</dbReference>
<protein>
    <recommendedName>
        <fullName evidence="2">Protein kinase domain-containing protein</fullName>
    </recommendedName>
</protein>
<dbReference type="PANTHER" id="PTHR44329:SF214">
    <property type="entry name" value="PROTEIN KINASE DOMAIN-CONTAINING PROTEIN"/>
    <property type="match status" value="1"/>
</dbReference>
<feature type="region of interest" description="Disordered" evidence="1">
    <location>
        <begin position="220"/>
        <end position="241"/>
    </location>
</feature>